<comment type="caution">
    <text evidence="1">The sequence shown here is derived from an EMBL/GenBank/DDBJ whole genome shotgun (WGS) entry which is preliminary data.</text>
</comment>
<dbReference type="OrthoDB" id="1913335at2759"/>
<keyword evidence="2" id="KW-1185">Reference proteome</keyword>
<name>A0A2P5BB24_PARAD</name>
<feature type="non-terminal residue" evidence="1">
    <location>
        <position position="1"/>
    </location>
</feature>
<organism evidence="1 2">
    <name type="scientific">Parasponia andersonii</name>
    <name type="common">Sponia andersonii</name>
    <dbReference type="NCBI Taxonomy" id="3476"/>
    <lineage>
        <taxon>Eukaryota</taxon>
        <taxon>Viridiplantae</taxon>
        <taxon>Streptophyta</taxon>
        <taxon>Embryophyta</taxon>
        <taxon>Tracheophyta</taxon>
        <taxon>Spermatophyta</taxon>
        <taxon>Magnoliopsida</taxon>
        <taxon>eudicotyledons</taxon>
        <taxon>Gunneridae</taxon>
        <taxon>Pentapetalae</taxon>
        <taxon>rosids</taxon>
        <taxon>fabids</taxon>
        <taxon>Rosales</taxon>
        <taxon>Cannabaceae</taxon>
        <taxon>Parasponia</taxon>
    </lineage>
</organism>
<protein>
    <submittedName>
        <fullName evidence="1">Uncharacterized protein</fullName>
    </submittedName>
</protein>
<dbReference type="EMBL" id="JXTB01000320">
    <property type="protein sequence ID" value="PON46003.1"/>
    <property type="molecule type" value="Genomic_DNA"/>
</dbReference>
<reference evidence="2" key="1">
    <citation type="submission" date="2016-06" db="EMBL/GenBank/DDBJ databases">
        <title>Parallel loss of symbiosis genes in relatives of nitrogen-fixing non-legume Parasponia.</title>
        <authorList>
            <person name="Van Velzen R."/>
            <person name="Holmer R."/>
            <person name="Bu F."/>
            <person name="Rutten L."/>
            <person name="Van Zeijl A."/>
            <person name="Liu W."/>
            <person name="Santuari L."/>
            <person name="Cao Q."/>
            <person name="Sharma T."/>
            <person name="Shen D."/>
            <person name="Roswanjaya Y."/>
            <person name="Wardhani T."/>
            <person name="Kalhor M.S."/>
            <person name="Jansen J."/>
            <person name="Van den Hoogen J."/>
            <person name="Gungor B."/>
            <person name="Hartog M."/>
            <person name="Hontelez J."/>
            <person name="Verver J."/>
            <person name="Yang W.-C."/>
            <person name="Schijlen E."/>
            <person name="Repin R."/>
            <person name="Schilthuizen M."/>
            <person name="Schranz E."/>
            <person name="Heidstra R."/>
            <person name="Miyata K."/>
            <person name="Fedorova E."/>
            <person name="Kohlen W."/>
            <person name="Bisseling T."/>
            <person name="Smit S."/>
            <person name="Geurts R."/>
        </authorList>
    </citation>
    <scope>NUCLEOTIDE SEQUENCE [LARGE SCALE GENOMIC DNA]</scope>
    <source>
        <strain evidence="2">cv. WU1-14</strain>
    </source>
</reference>
<dbReference type="AlphaFoldDB" id="A0A2P5BB24"/>
<proteinExistence type="predicted"/>
<evidence type="ECO:0000313" key="2">
    <source>
        <dbReference type="Proteomes" id="UP000237105"/>
    </source>
</evidence>
<gene>
    <name evidence="1" type="ORF">PanWU01x14_255110</name>
</gene>
<evidence type="ECO:0000313" key="1">
    <source>
        <dbReference type="EMBL" id="PON46003.1"/>
    </source>
</evidence>
<dbReference type="Proteomes" id="UP000237105">
    <property type="component" value="Unassembled WGS sequence"/>
</dbReference>
<sequence>GQPTGDEGKYLASFCGLMVRRKIPINIDNWTLVPTDLKDAFYGALIDLPRLLISTFVAKAYHDTWNQGALVGIVKGLSRHL</sequence>
<accession>A0A2P5BB24</accession>